<proteinExistence type="predicted"/>
<evidence type="ECO:0000256" key="2">
    <source>
        <dbReference type="SAM" id="Phobius"/>
    </source>
</evidence>
<comment type="caution">
    <text evidence="3">The sequence shown here is derived from an EMBL/GenBank/DDBJ whole genome shotgun (WGS) entry which is preliminary data.</text>
</comment>
<evidence type="ECO:0000256" key="1">
    <source>
        <dbReference type="SAM" id="MobiDB-lite"/>
    </source>
</evidence>
<reference evidence="3 4" key="1">
    <citation type="submission" date="2019-03" db="EMBL/GenBank/DDBJ databases">
        <title>Whole genome sequence of Arthrobacter sp JH1-1.</title>
        <authorList>
            <person name="Trinh H.N."/>
        </authorList>
    </citation>
    <scope>NUCLEOTIDE SEQUENCE [LARGE SCALE GENOMIC DNA]</scope>
    <source>
        <strain evidence="3 4">JH1-1</strain>
    </source>
</reference>
<organism evidence="3 4">
    <name type="scientific">Arthrobacter terricola</name>
    <dbReference type="NCBI Taxonomy" id="2547396"/>
    <lineage>
        <taxon>Bacteria</taxon>
        <taxon>Bacillati</taxon>
        <taxon>Actinomycetota</taxon>
        <taxon>Actinomycetes</taxon>
        <taxon>Micrococcales</taxon>
        <taxon>Micrococcaceae</taxon>
        <taxon>Arthrobacter</taxon>
    </lineage>
</organism>
<dbReference type="OrthoDB" id="4932096at2"/>
<sequence length="225" mass="24043">MNLPEITYPTDTKDRVRNLIVQEARRKPKPARRWLTLPVVIAVAVAGTALVGTTAAGVYKALAPVDDKRDIRCYYRADLTTTYPVKQDPAVTIPPYITTGIFITGFDANNNSNPDDKNAGMQQVTDPINQCSRVWDTGLMNPQGITDDLIPAGFVRTAPTADPSRKSPDGTANDKYGNPLGPAGSNPLLGHYVPPLTACVVDNSVAVIPGGPEVCAHLGIPALEK</sequence>
<evidence type="ECO:0000313" key="3">
    <source>
        <dbReference type="EMBL" id="TDF86889.1"/>
    </source>
</evidence>
<keyword evidence="2" id="KW-1133">Transmembrane helix</keyword>
<keyword evidence="2" id="KW-0472">Membrane</keyword>
<gene>
    <name evidence="3" type="ORF">E1809_25380</name>
</gene>
<feature type="region of interest" description="Disordered" evidence="1">
    <location>
        <begin position="155"/>
        <end position="181"/>
    </location>
</feature>
<keyword evidence="4" id="KW-1185">Reference proteome</keyword>
<dbReference type="Proteomes" id="UP000295511">
    <property type="component" value="Unassembled WGS sequence"/>
</dbReference>
<protein>
    <submittedName>
        <fullName evidence="3">Uncharacterized protein</fullName>
    </submittedName>
</protein>
<feature type="transmembrane region" description="Helical" evidence="2">
    <location>
        <begin position="34"/>
        <end position="59"/>
    </location>
</feature>
<dbReference type="AlphaFoldDB" id="A0A4R5K4Q8"/>
<dbReference type="EMBL" id="SMRU01000058">
    <property type="protein sequence ID" value="TDF86889.1"/>
    <property type="molecule type" value="Genomic_DNA"/>
</dbReference>
<evidence type="ECO:0000313" key="4">
    <source>
        <dbReference type="Proteomes" id="UP000295511"/>
    </source>
</evidence>
<accession>A0A4R5K4Q8</accession>
<keyword evidence="2" id="KW-0812">Transmembrane</keyword>
<name>A0A4R5K4Q8_9MICC</name>
<dbReference type="RefSeq" id="WP_133207013.1">
    <property type="nucleotide sequence ID" value="NZ_SMRU01000058.1"/>
</dbReference>